<dbReference type="GO" id="GO:0016779">
    <property type="term" value="F:nucleotidyltransferase activity"/>
    <property type="evidence" value="ECO:0007669"/>
    <property type="project" value="UniProtKB-KW"/>
</dbReference>
<gene>
    <name evidence="9" type="ORF">SAMN05192529_108121</name>
</gene>
<evidence type="ECO:0000313" key="10">
    <source>
        <dbReference type="Proteomes" id="UP000199041"/>
    </source>
</evidence>
<dbReference type="Gene3D" id="3.40.50.620">
    <property type="entry name" value="HUPs"/>
    <property type="match status" value="1"/>
</dbReference>
<reference evidence="9 10" key="1">
    <citation type="submission" date="2016-10" db="EMBL/GenBank/DDBJ databases">
        <authorList>
            <person name="de Groot N.N."/>
        </authorList>
    </citation>
    <scope>NUCLEOTIDE SEQUENCE [LARGE SCALE GENOMIC DNA]</scope>
    <source>
        <strain evidence="9 10">Vu-144</strain>
    </source>
</reference>
<dbReference type="InterPro" id="IPR004821">
    <property type="entry name" value="Cyt_trans-like"/>
</dbReference>
<evidence type="ECO:0000256" key="1">
    <source>
        <dbReference type="ARBA" id="ARBA00012519"/>
    </source>
</evidence>
<dbReference type="STRING" id="551991.SAMN05192529_108121"/>
<sequence>MKITAFAGSKVYSLEDLKRVVAGWRLKGKKVAFTNGCFDILHAGHLVSLNEAAAHGDCLIVAVNSDASIRHNKGEGRPINKEQDRALLLASMTIVDAVVIFDEPTPLLTIQALMPDVLVKGGDYTIDQVVGAKEVQANGGTVIINPILEGYSSTATLKKLKGSHFS</sequence>
<keyword evidence="5" id="KW-0067">ATP-binding</keyword>
<dbReference type="GO" id="GO:0016301">
    <property type="term" value="F:kinase activity"/>
    <property type="evidence" value="ECO:0007669"/>
    <property type="project" value="UniProtKB-KW"/>
</dbReference>
<evidence type="ECO:0000256" key="2">
    <source>
        <dbReference type="ARBA" id="ARBA00022679"/>
    </source>
</evidence>
<keyword evidence="10" id="KW-1185">Reference proteome</keyword>
<dbReference type="GO" id="GO:0005524">
    <property type="term" value="F:ATP binding"/>
    <property type="evidence" value="ECO:0007669"/>
    <property type="project" value="UniProtKB-KW"/>
</dbReference>
<name>A0A1H3YJE9_9BACT</name>
<evidence type="ECO:0000259" key="8">
    <source>
        <dbReference type="Pfam" id="PF01467"/>
    </source>
</evidence>
<evidence type="ECO:0000256" key="7">
    <source>
        <dbReference type="ARBA" id="ARBA00047428"/>
    </source>
</evidence>
<accession>A0A1H3YJE9</accession>
<keyword evidence="3" id="KW-0548">Nucleotidyltransferase</keyword>
<evidence type="ECO:0000256" key="5">
    <source>
        <dbReference type="ARBA" id="ARBA00022840"/>
    </source>
</evidence>
<dbReference type="EC" id="2.7.7.70" evidence="1"/>
<evidence type="ECO:0000313" key="9">
    <source>
        <dbReference type="EMBL" id="SEA11675.1"/>
    </source>
</evidence>
<dbReference type="SUPFAM" id="SSF52374">
    <property type="entry name" value="Nucleotidylyl transferase"/>
    <property type="match status" value="1"/>
</dbReference>
<dbReference type="InterPro" id="IPR014729">
    <property type="entry name" value="Rossmann-like_a/b/a_fold"/>
</dbReference>
<evidence type="ECO:0000256" key="3">
    <source>
        <dbReference type="ARBA" id="ARBA00022695"/>
    </source>
</evidence>
<dbReference type="NCBIfam" id="TIGR02199">
    <property type="entry name" value="rfaE_dom_II"/>
    <property type="match status" value="1"/>
</dbReference>
<evidence type="ECO:0000256" key="4">
    <source>
        <dbReference type="ARBA" id="ARBA00022741"/>
    </source>
</evidence>
<proteinExistence type="predicted"/>
<dbReference type="Proteomes" id="UP000199041">
    <property type="component" value="Unassembled WGS sequence"/>
</dbReference>
<dbReference type="GO" id="GO:0005975">
    <property type="term" value="P:carbohydrate metabolic process"/>
    <property type="evidence" value="ECO:0007669"/>
    <property type="project" value="InterPro"/>
</dbReference>
<dbReference type="InterPro" id="IPR011914">
    <property type="entry name" value="RfaE_dom_II"/>
</dbReference>
<keyword evidence="4" id="KW-0547">Nucleotide-binding</keyword>
<dbReference type="Pfam" id="PF01467">
    <property type="entry name" value="CTP_transf_like"/>
    <property type="match status" value="1"/>
</dbReference>
<dbReference type="RefSeq" id="WP_091396728.1">
    <property type="nucleotide sequence ID" value="NZ_FNQY01000008.1"/>
</dbReference>
<comment type="catalytic activity">
    <reaction evidence="7">
        <text>D-glycero-beta-D-manno-heptose 1-phosphate + ATP + H(+) = ADP-D-glycero-beta-D-manno-heptose + diphosphate</text>
        <dbReference type="Rhea" id="RHEA:27465"/>
        <dbReference type="ChEBI" id="CHEBI:15378"/>
        <dbReference type="ChEBI" id="CHEBI:30616"/>
        <dbReference type="ChEBI" id="CHEBI:33019"/>
        <dbReference type="ChEBI" id="CHEBI:59967"/>
        <dbReference type="ChEBI" id="CHEBI:61593"/>
        <dbReference type="EC" id="2.7.7.70"/>
    </reaction>
</comment>
<dbReference type="AlphaFoldDB" id="A0A1H3YJE9"/>
<keyword evidence="9" id="KW-0418">Kinase</keyword>
<evidence type="ECO:0000256" key="6">
    <source>
        <dbReference type="ARBA" id="ARBA00023277"/>
    </source>
</evidence>
<dbReference type="InterPro" id="IPR050385">
    <property type="entry name" value="Archaeal_FAD_synthase"/>
</dbReference>
<dbReference type="PANTHER" id="PTHR43793:SF2">
    <property type="entry name" value="BIFUNCTIONAL PROTEIN HLDE"/>
    <property type="match status" value="1"/>
</dbReference>
<feature type="domain" description="Cytidyltransferase-like" evidence="8">
    <location>
        <begin position="33"/>
        <end position="154"/>
    </location>
</feature>
<keyword evidence="6" id="KW-0119">Carbohydrate metabolism</keyword>
<keyword evidence="2 9" id="KW-0808">Transferase</keyword>
<dbReference type="GO" id="GO:0016773">
    <property type="term" value="F:phosphotransferase activity, alcohol group as acceptor"/>
    <property type="evidence" value="ECO:0007669"/>
    <property type="project" value="InterPro"/>
</dbReference>
<dbReference type="EMBL" id="FNQY01000008">
    <property type="protein sequence ID" value="SEA11675.1"/>
    <property type="molecule type" value="Genomic_DNA"/>
</dbReference>
<organism evidence="9 10">
    <name type="scientific">Arachidicoccus rhizosphaerae</name>
    <dbReference type="NCBI Taxonomy" id="551991"/>
    <lineage>
        <taxon>Bacteria</taxon>
        <taxon>Pseudomonadati</taxon>
        <taxon>Bacteroidota</taxon>
        <taxon>Chitinophagia</taxon>
        <taxon>Chitinophagales</taxon>
        <taxon>Chitinophagaceae</taxon>
        <taxon>Arachidicoccus</taxon>
    </lineage>
</organism>
<protein>
    <recommendedName>
        <fullName evidence="1">D-glycero-beta-D-manno-heptose 1-phosphate adenylyltransferase</fullName>
        <ecNumber evidence="1">2.7.7.70</ecNumber>
    </recommendedName>
</protein>
<dbReference type="OrthoDB" id="9795543at2"/>
<dbReference type="PANTHER" id="PTHR43793">
    <property type="entry name" value="FAD SYNTHASE"/>
    <property type="match status" value="1"/>
</dbReference>
<dbReference type="NCBIfam" id="TIGR00125">
    <property type="entry name" value="cyt_tran_rel"/>
    <property type="match status" value="1"/>
</dbReference>